<keyword evidence="1" id="KW-0808">Transferase</keyword>
<dbReference type="RefSeq" id="WP_093035526.1">
    <property type="nucleotide sequence ID" value="NZ_FOAG01000005.1"/>
</dbReference>
<reference evidence="1 2" key="1">
    <citation type="submission" date="2016-10" db="EMBL/GenBank/DDBJ databases">
        <authorList>
            <person name="de Groot N.N."/>
        </authorList>
    </citation>
    <scope>NUCLEOTIDE SEQUENCE [LARGE SCALE GENOMIC DNA]</scope>
    <source>
        <strain evidence="1 2">DSM 100674</strain>
    </source>
</reference>
<dbReference type="OrthoDB" id="9801573at2"/>
<dbReference type="Proteomes" id="UP000199582">
    <property type="component" value="Unassembled WGS sequence"/>
</dbReference>
<organism evidence="1 2">
    <name type="scientific">Roseovarius azorensis</name>
    <dbReference type="NCBI Taxonomy" id="1287727"/>
    <lineage>
        <taxon>Bacteria</taxon>
        <taxon>Pseudomonadati</taxon>
        <taxon>Pseudomonadota</taxon>
        <taxon>Alphaproteobacteria</taxon>
        <taxon>Rhodobacterales</taxon>
        <taxon>Roseobacteraceae</taxon>
        <taxon>Roseovarius</taxon>
    </lineage>
</organism>
<accession>A0A1H7PXX3</accession>
<dbReference type="Gene3D" id="3.40.50.2000">
    <property type="entry name" value="Glycogen Phosphorylase B"/>
    <property type="match status" value="1"/>
</dbReference>
<dbReference type="STRING" id="1287727.SAMN05443999_105114"/>
<dbReference type="AlphaFoldDB" id="A0A1H7PXX3"/>
<dbReference type="EMBL" id="FOAG01000005">
    <property type="protein sequence ID" value="SEL40328.1"/>
    <property type="molecule type" value="Genomic_DNA"/>
</dbReference>
<evidence type="ECO:0000313" key="1">
    <source>
        <dbReference type="EMBL" id="SEL40328.1"/>
    </source>
</evidence>
<gene>
    <name evidence="1" type="ORF">SAMN05443999_105114</name>
</gene>
<protein>
    <submittedName>
        <fullName evidence="1">Glycosyltransferase involved in cell wall bisynthesis</fullName>
    </submittedName>
</protein>
<proteinExistence type="predicted"/>
<evidence type="ECO:0000313" key="2">
    <source>
        <dbReference type="Proteomes" id="UP000199582"/>
    </source>
</evidence>
<name>A0A1H7PXX3_9RHOB</name>
<dbReference type="Pfam" id="PF13692">
    <property type="entry name" value="Glyco_trans_1_4"/>
    <property type="match status" value="1"/>
</dbReference>
<keyword evidence="2" id="KW-1185">Reference proteome</keyword>
<dbReference type="SUPFAM" id="SSF53756">
    <property type="entry name" value="UDP-Glycosyltransferase/glycogen phosphorylase"/>
    <property type="match status" value="1"/>
</dbReference>
<dbReference type="GO" id="GO:0016740">
    <property type="term" value="F:transferase activity"/>
    <property type="evidence" value="ECO:0007669"/>
    <property type="project" value="UniProtKB-KW"/>
</dbReference>
<sequence>MLRTLLRPALIWRFCASAREEGLTQALRKARIHAGRVWRGDGRSAVAPATDVPSGVAAFYLSGTWQSLARAGGFAVSQPPAVLSRRRRIALIGDLNLPQCRKYRVEQLAAFWLARDVEVVHSHYLDVPRSVHALQEATHLIEYRLRAMPVNAMYRYEARRLKLPVLYDLDDPLFSVPAYETYHNMTALDPSLKQHFLTEAPSYLETMNGADILSVSTPGMAAHTRDFTPRPVFVRRNFADAQTLDQGRLALAEAAARDDSLFRVAFASGSQGHEADFAVIADQIAAFLDGAGNRRLVILGHFDTRRLPTVLRDRVEVHGFSTYDSYLHSLARADCAVMPLADDLFNRCKSAVRVIDAAAVGLPSIVGRVSDMAHVVRGGRTGIVVPDDSGWLSALETLADDPAGTRAMGAAARRDLETRWSGQEAAHIIAPELLEWVRG</sequence>